<dbReference type="Proteomes" id="UP000198809">
    <property type="component" value="Unassembled WGS sequence"/>
</dbReference>
<organism evidence="1 2">
    <name type="scientific">Paenibacillus sophorae</name>
    <dbReference type="NCBI Taxonomy" id="1333845"/>
    <lineage>
        <taxon>Bacteria</taxon>
        <taxon>Bacillati</taxon>
        <taxon>Bacillota</taxon>
        <taxon>Bacilli</taxon>
        <taxon>Bacillales</taxon>
        <taxon>Paenibacillaceae</taxon>
        <taxon>Paenibacillus</taxon>
    </lineage>
</organism>
<sequence length="56" mass="6754">MKVEFSLQVKRILERESSQKAYMHYDANPFTWSAPVIMPRPPYYASPRFEWSYPLI</sequence>
<accession>A0A1H8UFF8</accession>
<evidence type="ECO:0000313" key="2">
    <source>
        <dbReference type="Proteomes" id="UP000198809"/>
    </source>
</evidence>
<proteinExistence type="predicted"/>
<name>A0A1H8UFF8_9BACL</name>
<reference evidence="1 2" key="1">
    <citation type="submission" date="2016-10" db="EMBL/GenBank/DDBJ databases">
        <authorList>
            <person name="de Groot N.N."/>
        </authorList>
    </citation>
    <scope>NUCLEOTIDE SEQUENCE [LARGE SCALE GENOMIC DNA]</scope>
    <source>
        <strain evidence="1 2">CGMCC 1.10238</strain>
    </source>
</reference>
<gene>
    <name evidence="1" type="ORF">SAMN04487895_11772</name>
</gene>
<dbReference type="EMBL" id="FODH01000017">
    <property type="protein sequence ID" value="SEP01757.1"/>
    <property type="molecule type" value="Genomic_DNA"/>
</dbReference>
<evidence type="ECO:0000313" key="1">
    <source>
        <dbReference type="EMBL" id="SEP01757.1"/>
    </source>
</evidence>
<dbReference type="AlphaFoldDB" id="A0A1H8UFF8"/>
<protein>
    <submittedName>
        <fullName evidence="1">Uncharacterized protein</fullName>
    </submittedName>
</protein>